<evidence type="ECO:0000256" key="1">
    <source>
        <dbReference type="ARBA" id="ARBA00004496"/>
    </source>
</evidence>
<dbReference type="GO" id="GO:0042742">
    <property type="term" value="P:defense response to bacterium"/>
    <property type="evidence" value="ECO:0007669"/>
    <property type="project" value="TreeGrafter"/>
</dbReference>
<keyword evidence="7" id="KW-1210">Necrosis</keyword>
<evidence type="ECO:0000256" key="3">
    <source>
        <dbReference type="ARBA" id="ARBA00009279"/>
    </source>
</evidence>
<keyword evidence="11" id="KW-0449">Lipoprotein</keyword>
<feature type="domain" description="Gasdermin pore forming" evidence="13">
    <location>
        <begin position="7"/>
        <end position="172"/>
    </location>
</feature>
<dbReference type="AlphaFoldDB" id="A0AAW1B4L4"/>
<evidence type="ECO:0000256" key="12">
    <source>
        <dbReference type="SAM" id="MobiDB-lite"/>
    </source>
</evidence>
<keyword evidence="4" id="KW-1134">Transmembrane beta strand</keyword>
<dbReference type="Proteomes" id="UP001474421">
    <property type="component" value="Unassembled WGS sequence"/>
</dbReference>
<evidence type="ECO:0000256" key="7">
    <source>
        <dbReference type="ARBA" id="ARBA00022590"/>
    </source>
</evidence>
<dbReference type="GO" id="GO:0001786">
    <property type="term" value="F:phosphatidylserine binding"/>
    <property type="evidence" value="ECO:0007669"/>
    <property type="project" value="TreeGrafter"/>
</dbReference>
<dbReference type="InterPro" id="IPR007677">
    <property type="entry name" value="Gasdermin"/>
</dbReference>
<organism evidence="15 16">
    <name type="scientific">Crotalus adamanteus</name>
    <name type="common">Eastern diamondback rattlesnake</name>
    <dbReference type="NCBI Taxonomy" id="8729"/>
    <lineage>
        <taxon>Eukaryota</taxon>
        <taxon>Metazoa</taxon>
        <taxon>Chordata</taxon>
        <taxon>Craniata</taxon>
        <taxon>Vertebrata</taxon>
        <taxon>Euteleostomi</taxon>
        <taxon>Lepidosauria</taxon>
        <taxon>Squamata</taxon>
        <taxon>Bifurcata</taxon>
        <taxon>Unidentata</taxon>
        <taxon>Episquamata</taxon>
        <taxon>Toxicofera</taxon>
        <taxon>Serpentes</taxon>
        <taxon>Colubroidea</taxon>
        <taxon>Viperidae</taxon>
        <taxon>Crotalinae</taxon>
        <taxon>Crotalus</taxon>
    </lineage>
</organism>
<dbReference type="EMBL" id="JAOTOJ010000008">
    <property type="protein sequence ID" value="KAK9396895.1"/>
    <property type="molecule type" value="Genomic_DNA"/>
</dbReference>
<proteinExistence type="inferred from homology"/>
<dbReference type="GO" id="GO:0005546">
    <property type="term" value="F:phosphatidylinositol-4,5-bisphosphate binding"/>
    <property type="evidence" value="ECO:0007669"/>
    <property type="project" value="TreeGrafter"/>
</dbReference>
<keyword evidence="9" id="KW-0472">Membrane</keyword>
<sequence length="364" mass="41111">MLLPGNDTSSLVCKNSELFILEDTIDGILKGDISGVTDTEVTSTVRISHERSVKVKKIHIPIQDLDSFIKEKKINTEHPFIKQSKKLQRNLYVITESAEAVEMTTFGESSKVESSIFHKACIKLSLQGARDRKKIITIPKGCILAFKAKKLLIEEGTLGISYYSTDKTGTFDIQFKSESTDIPSMFESADNRKDLQKEVENEYVPFSLMSSNLRGKFLTSFVVLMKKTDLLEELEFQLEQVLEDPEQFRLNMDKPEFKDLMENLQDVKGVIVPGLAEATLYFLQALEELTDFQIMLLVESMEKKIVSQQLNLVGRILDKYFWNGKQNFTSAAQGESPPTSQPERKGGKIRLPPPFYNGSPSLGC</sequence>
<comment type="caution">
    <text evidence="15">The sequence shown here is derived from an EMBL/GenBank/DDBJ whole genome shotgun (WGS) entry which is preliminary data.</text>
</comment>
<dbReference type="Pfam" id="PF17708">
    <property type="entry name" value="Gasdermin_C"/>
    <property type="match status" value="1"/>
</dbReference>
<evidence type="ECO:0000256" key="6">
    <source>
        <dbReference type="ARBA" id="ARBA00022490"/>
    </source>
</evidence>
<evidence type="ECO:0000259" key="13">
    <source>
        <dbReference type="Pfam" id="PF04598"/>
    </source>
</evidence>
<evidence type="ECO:0000256" key="4">
    <source>
        <dbReference type="ARBA" id="ARBA00022452"/>
    </source>
</evidence>
<dbReference type="GO" id="GO:0005886">
    <property type="term" value="C:plasma membrane"/>
    <property type="evidence" value="ECO:0007669"/>
    <property type="project" value="UniProtKB-SubCell"/>
</dbReference>
<keyword evidence="10" id="KW-0564">Palmitate</keyword>
<evidence type="ECO:0000259" key="14">
    <source>
        <dbReference type="Pfam" id="PF17708"/>
    </source>
</evidence>
<reference evidence="15 16" key="1">
    <citation type="journal article" date="2024" name="Proc. Natl. Acad. Sci. U.S.A.">
        <title>The genetic regulatory architecture and epigenomic basis for age-related changes in rattlesnake venom.</title>
        <authorList>
            <person name="Hogan M.P."/>
            <person name="Holding M.L."/>
            <person name="Nystrom G.S."/>
            <person name="Colston T.J."/>
            <person name="Bartlett D.A."/>
            <person name="Mason A.J."/>
            <person name="Ellsworth S.A."/>
            <person name="Rautsaw R.M."/>
            <person name="Lawrence K.C."/>
            <person name="Strickland J.L."/>
            <person name="He B."/>
            <person name="Fraser P."/>
            <person name="Margres M.J."/>
            <person name="Gilbert D.M."/>
            <person name="Gibbs H.L."/>
            <person name="Parkinson C.L."/>
            <person name="Rokyta D.R."/>
        </authorList>
    </citation>
    <scope>NUCLEOTIDE SEQUENCE [LARGE SCALE GENOMIC DNA]</scope>
    <source>
        <strain evidence="15">DRR0105</strain>
    </source>
</reference>
<dbReference type="GO" id="GO:0070273">
    <property type="term" value="F:phosphatidylinositol-4-phosphate binding"/>
    <property type="evidence" value="ECO:0007669"/>
    <property type="project" value="TreeGrafter"/>
</dbReference>
<keyword evidence="8" id="KW-0812">Transmembrane</keyword>
<dbReference type="GO" id="GO:0070269">
    <property type="term" value="P:pyroptotic inflammatory response"/>
    <property type="evidence" value="ECO:0007669"/>
    <property type="project" value="TreeGrafter"/>
</dbReference>
<evidence type="ECO:0000256" key="5">
    <source>
        <dbReference type="ARBA" id="ARBA00022475"/>
    </source>
</evidence>
<name>A0AAW1B4L4_CROAD</name>
<evidence type="ECO:0000256" key="11">
    <source>
        <dbReference type="ARBA" id="ARBA00023288"/>
    </source>
</evidence>
<comment type="similarity">
    <text evidence="3">Belongs to the gasdermin family.</text>
</comment>
<dbReference type="Pfam" id="PF04598">
    <property type="entry name" value="Gasdermin"/>
    <property type="match status" value="1"/>
</dbReference>
<feature type="region of interest" description="Disordered" evidence="12">
    <location>
        <begin position="330"/>
        <end position="364"/>
    </location>
</feature>
<keyword evidence="16" id="KW-1185">Reference proteome</keyword>
<protein>
    <submittedName>
        <fullName evidence="15">Gasdermin-A</fullName>
    </submittedName>
</protein>
<dbReference type="InterPro" id="IPR040460">
    <property type="entry name" value="Gasdermin_pore"/>
</dbReference>
<evidence type="ECO:0000256" key="2">
    <source>
        <dbReference type="ARBA" id="ARBA00004651"/>
    </source>
</evidence>
<dbReference type="PANTHER" id="PTHR16399">
    <property type="entry name" value="GASDERMIN"/>
    <property type="match status" value="1"/>
</dbReference>
<accession>A0AAW1B4L4</accession>
<keyword evidence="6" id="KW-0963">Cytoplasm</keyword>
<evidence type="ECO:0000256" key="8">
    <source>
        <dbReference type="ARBA" id="ARBA00022692"/>
    </source>
</evidence>
<dbReference type="PANTHER" id="PTHR16399:SF18">
    <property type="entry name" value="GASDERMIN-A"/>
    <property type="match status" value="1"/>
</dbReference>
<dbReference type="GO" id="GO:0005737">
    <property type="term" value="C:cytoplasm"/>
    <property type="evidence" value="ECO:0007669"/>
    <property type="project" value="UniProtKB-SubCell"/>
</dbReference>
<evidence type="ECO:0000256" key="10">
    <source>
        <dbReference type="ARBA" id="ARBA00023139"/>
    </source>
</evidence>
<evidence type="ECO:0000313" key="16">
    <source>
        <dbReference type="Proteomes" id="UP001474421"/>
    </source>
</evidence>
<keyword evidence="5" id="KW-1003">Cell membrane</keyword>
<evidence type="ECO:0000313" key="15">
    <source>
        <dbReference type="EMBL" id="KAK9396895.1"/>
    </source>
</evidence>
<gene>
    <name evidence="15" type="ORF">NXF25_020256</name>
</gene>
<dbReference type="GO" id="GO:0012501">
    <property type="term" value="P:programmed cell death"/>
    <property type="evidence" value="ECO:0007669"/>
    <property type="project" value="UniProtKB-KW"/>
</dbReference>
<dbReference type="InterPro" id="IPR041263">
    <property type="entry name" value="Gasdermin_PUB"/>
</dbReference>
<evidence type="ECO:0000256" key="9">
    <source>
        <dbReference type="ARBA" id="ARBA00023136"/>
    </source>
</evidence>
<comment type="subcellular location">
    <subcellularLocation>
        <location evidence="2">Cell membrane</location>
        <topology evidence="2">Multi-pass membrane protein</topology>
    </subcellularLocation>
    <subcellularLocation>
        <location evidence="1">Cytoplasm</location>
    </subcellularLocation>
</comment>
<feature type="domain" description="Gasdermin PUB" evidence="14">
    <location>
        <begin position="193"/>
        <end position="322"/>
    </location>
</feature>